<protein>
    <submittedName>
        <fullName evidence="5">ABC transporter ATP-binding protein</fullName>
    </submittedName>
</protein>
<dbReference type="GO" id="GO:0016887">
    <property type="term" value="F:ATP hydrolysis activity"/>
    <property type="evidence" value="ECO:0007669"/>
    <property type="project" value="InterPro"/>
</dbReference>
<proteinExistence type="predicted"/>
<keyword evidence="2" id="KW-0547">Nucleotide-binding</keyword>
<dbReference type="EMBL" id="CP007264">
    <property type="protein sequence ID" value="AHL21793.1"/>
    <property type="molecule type" value="Genomic_DNA"/>
</dbReference>
<dbReference type="eggNOG" id="arCOG00194">
    <property type="taxonomic scope" value="Archaea"/>
</dbReference>
<dbReference type="AlphaFoldDB" id="W8NRG2"/>
<evidence type="ECO:0000256" key="1">
    <source>
        <dbReference type="ARBA" id="ARBA00022448"/>
    </source>
</evidence>
<dbReference type="KEGG" id="tnu:BD01_0162"/>
<name>W8NRG2_9EURY</name>
<dbReference type="PROSITE" id="PS50893">
    <property type="entry name" value="ABC_TRANSPORTER_2"/>
    <property type="match status" value="1"/>
</dbReference>
<dbReference type="PROSITE" id="PS00211">
    <property type="entry name" value="ABC_TRANSPORTER_1"/>
    <property type="match status" value="1"/>
</dbReference>
<dbReference type="GeneID" id="24959120"/>
<dbReference type="HOGENOM" id="CLU_000604_1_2_2"/>
<gene>
    <name evidence="5" type="ORF">BD01_0162</name>
</gene>
<dbReference type="GO" id="GO:0005524">
    <property type="term" value="F:ATP binding"/>
    <property type="evidence" value="ECO:0007669"/>
    <property type="project" value="UniProtKB-KW"/>
</dbReference>
<evidence type="ECO:0000313" key="6">
    <source>
        <dbReference type="Proteomes" id="UP000019434"/>
    </source>
</evidence>
<organism evidence="5 6">
    <name type="scientific">Thermococcus nautili</name>
    <dbReference type="NCBI Taxonomy" id="195522"/>
    <lineage>
        <taxon>Archaea</taxon>
        <taxon>Methanobacteriati</taxon>
        <taxon>Methanobacteriota</taxon>
        <taxon>Thermococci</taxon>
        <taxon>Thermococcales</taxon>
        <taxon>Thermococcaceae</taxon>
        <taxon>Thermococcus</taxon>
    </lineage>
</organism>
<reference evidence="5 6" key="1">
    <citation type="submission" date="2014-02" db="EMBL/GenBank/DDBJ databases">
        <title>Genome Sequence of an Hyperthermophilic Archaeon, Thermococcus nautili 30-1, producing viral vesicles.</title>
        <authorList>
            <person name="Oberto J."/>
            <person name="Gaudin M."/>
            <person name="Cossu M."/>
            <person name="Gorlas A."/>
            <person name="Slesarev A."/>
            <person name="Marguet E."/>
            <person name="Forterre P."/>
        </authorList>
    </citation>
    <scope>NUCLEOTIDE SEQUENCE [LARGE SCALE GENOMIC DNA]</scope>
    <source>
        <strain evidence="5 6">30-1</strain>
    </source>
</reference>
<dbReference type="Gene3D" id="3.40.50.300">
    <property type="entry name" value="P-loop containing nucleotide triphosphate hydrolases"/>
    <property type="match status" value="1"/>
</dbReference>
<sequence length="225" mass="25378">MIEAKNLTKRFGRIVALDGVTVEIPEGFNLILGPNGGGKSTFFKLATGVYRPTSGRIALFGKNPWTDAGVKRKIGVSYDPVSFPPLISGWEWLEFIARSKGFDESEVERVGKLFQLDFLDERTSNYSSGMLKKLAVAQAFVGAPKLIMIDEPLANIDFETMGRFVKLFRKMKGETSFLVISHIWEPLKPVVDRLYVISNGRLILQGEARELWDEVERLFRFPVSE</sequence>
<dbReference type="RefSeq" id="WP_042688940.1">
    <property type="nucleotide sequence ID" value="NZ_CP007264.1"/>
</dbReference>
<keyword evidence="6" id="KW-1185">Reference proteome</keyword>
<feature type="domain" description="ABC transporter" evidence="4">
    <location>
        <begin position="2"/>
        <end position="224"/>
    </location>
</feature>
<dbReference type="Pfam" id="PF00005">
    <property type="entry name" value="ABC_tran"/>
    <property type="match status" value="1"/>
</dbReference>
<evidence type="ECO:0000313" key="5">
    <source>
        <dbReference type="EMBL" id="AHL21793.1"/>
    </source>
</evidence>
<dbReference type="InterPro" id="IPR051782">
    <property type="entry name" value="ABC_Transporter_VariousFunc"/>
</dbReference>
<dbReference type="InterPro" id="IPR017871">
    <property type="entry name" value="ABC_transporter-like_CS"/>
</dbReference>
<dbReference type="PANTHER" id="PTHR42939">
    <property type="entry name" value="ABC TRANSPORTER ATP-BINDING PROTEIN ALBC-RELATED"/>
    <property type="match status" value="1"/>
</dbReference>
<keyword evidence="3 5" id="KW-0067">ATP-binding</keyword>
<evidence type="ECO:0000259" key="4">
    <source>
        <dbReference type="PROSITE" id="PS50893"/>
    </source>
</evidence>
<evidence type="ECO:0000256" key="3">
    <source>
        <dbReference type="ARBA" id="ARBA00022840"/>
    </source>
</evidence>
<dbReference type="PANTHER" id="PTHR42939:SF1">
    <property type="entry name" value="ABC TRANSPORTER ATP-BINDING PROTEIN ALBC-RELATED"/>
    <property type="match status" value="1"/>
</dbReference>
<keyword evidence="1" id="KW-0813">Transport</keyword>
<dbReference type="OrthoDB" id="44250at2157"/>
<accession>W8NRG2</accession>
<dbReference type="STRING" id="195522.BD01_0162"/>
<dbReference type="InterPro" id="IPR027417">
    <property type="entry name" value="P-loop_NTPase"/>
</dbReference>
<dbReference type="Proteomes" id="UP000019434">
    <property type="component" value="Chromosome"/>
</dbReference>
<dbReference type="SUPFAM" id="SSF52540">
    <property type="entry name" value="P-loop containing nucleoside triphosphate hydrolases"/>
    <property type="match status" value="1"/>
</dbReference>
<dbReference type="InterPro" id="IPR003439">
    <property type="entry name" value="ABC_transporter-like_ATP-bd"/>
</dbReference>
<evidence type="ECO:0000256" key="2">
    <source>
        <dbReference type="ARBA" id="ARBA00022741"/>
    </source>
</evidence>
<dbReference type="CDD" id="cd03230">
    <property type="entry name" value="ABC_DR_subfamily_A"/>
    <property type="match status" value="1"/>
</dbReference>